<dbReference type="Pfam" id="PF00072">
    <property type="entry name" value="Response_reg"/>
    <property type="match status" value="1"/>
</dbReference>
<feature type="domain" description="Response regulatory" evidence="3">
    <location>
        <begin position="3"/>
        <end position="114"/>
    </location>
</feature>
<evidence type="ECO:0000256" key="1">
    <source>
        <dbReference type="ARBA" id="ARBA00023125"/>
    </source>
</evidence>
<dbReference type="RefSeq" id="WP_264137701.1">
    <property type="nucleotide sequence ID" value="NZ_JAOYOD010000001.1"/>
</dbReference>
<evidence type="ECO:0000313" key="6">
    <source>
        <dbReference type="Proteomes" id="UP001300692"/>
    </source>
</evidence>
<dbReference type="SUPFAM" id="SSF52172">
    <property type="entry name" value="CheY-like"/>
    <property type="match status" value="1"/>
</dbReference>
<dbReference type="InterPro" id="IPR007492">
    <property type="entry name" value="LytTR_DNA-bd_dom"/>
</dbReference>
<dbReference type="SMART" id="SM00850">
    <property type="entry name" value="LytTR"/>
    <property type="match status" value="1"/>
</dbReference>
<dbReference type="SMART" id="SM00448">
    <property type="entry name" value="REC"/>
    <property type="match status" value="1"/>
</dbReference>
<keyword evidence="1" id="KW-0238">DNA-binding</keyword>
<keyword evidence="2" id="KW-0597">Phosphoprotein</keyword>
<dbReference type="Gene3D" id="3.40.50.2300">
    <property type="match status" value="1"/>
</dbReference>
<keyword evidence="6" id="KW-1185">Reference proteome</keyword>
<protein>
    <submittedName>
        <fullName evidence="5">Response regulator transcription factor</fullName>
    </submittedName>
</protein>
<dbReference type="Pfam" id="PF04397">
    <property type="entry name" value="LytTR"/>
    <property type="match status" value="1"/>
</dbReference>
<dbReference type="InterPro" id="IPR011006">
    <property type="entry name" value="CheY-like_superfamily"/>
</dbReference>
<dbReference type="PROSITE" id="PS50930">
    <property type="entry name" value="HTH_LYTTR"/>
    <property type="match status" value="1"/>
</dbReference>
<organism evidence="5 6">
    <name type="scientific">Reichenbachiella ulvae</name>
    <dbReference type="NCBI Taxonomy" id="2980104"/>
    <lineage>
        <taxon>Bacteria</taxon>
        <taxon>Pseudomonadati</taxon>
        <taxon>Bacteroidota</taxon>
        <taxon>Cytophagia</taxon>
        <taxon>Cytophagales</taxon>
        <taxon>Reichenbachiellaceae</taxon>
        <taxon>Reichenbachiella</taxon>
    </lineage>
</organism>
<evidence type="ECO:0000259" key="4">
    <source>
        <dbReference type="PROSITE" id="PS50930"/>
    </source>
</evidence>
<comment type="caution">
    <text evidence="5">The sequence shown here is derived from an EMBL/GenBank/DDBJ whole genome shotgun (WGS) entry which is preliminary data.</text>
</comment>
<proteinExistence type="predicted"/>
<accession>A0ABT3CT64</accession>
<dbReference type="PROSITE" id="PS50110">
    <property type="entry name" value="RESPONSE_REGULATORY"/>
    <property type="match status" value="1"/>
</dbReference>
<dbReference type="Proteomes" id="UP001300692">
    <property type="component" value="Unassembled WGS sequence"/>
</dbReference>
<feature type="modified residue" description="4-aspartylphosphate" evidence="2">
    <location>
        <position position="54"/>
    </location>
</feature>
<dbReference type="InterPro" id="IPR001789">
    <property type="entry name" value="Sig_transdc_resp-reg_receiver"/>
</dbReference>
<name>A0ABT3CT64_9BACT</name>
<dbReference type="PANTHER" id="PTHR48111">
    <property type="entry name" value="REGULATOR OF RPOS"/>
    <property type="match status" value="1"/>
</dbReference>
<dbReference type="PANTHER" id="PTHR48111:SF17">
    <property type="entry name" value="TRANSCRIPTIONAL REGULATORY PROTEIN YPDB"/>
    <property type="match status" value="1"/>
</dbReference>
<reference evidence="5 6" key="1">
    <citation type="submission" date="2022-10" db="EMBL/GenBank/DDBJ databases">
        <title>Comparative genomics and taxonomic characterization of three novel marine species of genus Reichenbachiella exhibiting antioxidant and polysaccharide degradation activities.</title>
        <authorList>
            <person name="Muhammad N."/>
            <person name="Lee Y.-J."/>
            <person name="Ko J."/>
            <person name="Kim S.-G."/>
        </authorList>
    </citation>
    <scope>NUCLEOTIDE SEQUENCE [LARGE SCALE GENOMIC DNA]</scope>
    <source>
        <strain evidence="5 6">ABR2-5</strain>
    </source>
</reference>
<dbReference type="InterPro" id="IPR039420">
    <property type="entry name" value="WalR-like"/>
</dbReference>
<evidence type="ECO:0000256" key="2">
    <source>
        <dbReference type="PROSITE-ProRule" id="PRU00169"/>
    </source>
</evidence>
<feature type="domain" description="HTH LytTR-type" evidence="4">
    <location>
        <begin position="131"/>
        <end position="229"/>
    </location>
</feature>
<sequence length="230" mass="26111">MIKYLIVDDEPVAHDIIQDYSQLLPNMRLVGNCYDALQAIEILQKQKVDLMFLDLNMPKLKGFDFLRSLSHAPKVIVTSAYQEYAIEGFELDVIDYLLKPFDFSRFLKAVNKATSQPALPHSPTTEEEQSIFLKSDKKYIQIRTAEIAILEAAGNYTKILSGGSLIMVREKISDLLLTFNSDNLIQVHKSFVVSKKDIQSIEGNRIWIKDQTVPIGKTYRSQLTGLLGLK</sequence>
<dbReference type="Gene3D" id="2.40.50.1020">
    <property type="entry name" value="LytTr DNA-binding domain"/>
    <property type="match status" value="1"/>
</dbReference>
<evidence type="ECO:0000259" key="3">
    <source>
        <dbReference type="PROSITE" id="PS50110"/>
    </source>
</evidence>
<gene>
    <name evidence="5" type="ORF">N7U62_09355</name>
</gene>
<evidence type="ECO:0000313" key="5">
    <source>
        <dbReference type="EMBL" id="MCV9386868.1"/>
    </source>
</evidence>
<dbReference type="EMBL" id="JAOYOD010000001">
    <property type="protein sequence ID" value="MCV9386868.1"/>
    <property type="molecule type" value="Genomic_DNA"/>
</dbReference>